<reference evidence="2 3" key="1">
    <citation type="journal article" date="2016" name="Proc. Natl. Acad. Sci. U.S.A.">
        <title>Lipid metabolic changes in an early divergent fungus govern the establishment of a mutualistic symbiosis with endobacteria.</title>
        <authorList>
            <person name="Lastovetsky O.A."/>
            <person name="Gaspar M.L."/>
            <person name="Mondo S.J."/>
            <person name="LaButti K.M."/>
            <person name="Sandor L."/>
            <person name="Grigoriev I.V."/>
            <person name="Henry S.A."/>
            <person name="Pawlowska T.E."/>
        </authorList>
    </citation>
    <scope>NUCLEOTIDE SEQUENCE [LARGE SCALE GENOMIC DNA]</scope>
    <source>
        <strain evidence="2 3">ATCC 11559</strain>
    </source>
</reference>
<dbReference type="EMBL" id="KV921294">
    <property type="protein sequence ID" value="ORE20412.1"/>
    <property type="molecule type" value="Genomic_DNA"/>
</dbReference>
<dbReference type="AlphaFoldDB" id="A0A1X0S825"/>
<gene>
    <name evidence="2" type="ORF">BCV71DRAFT_262057</name>
</gene>
<dbReference type="OMA" id="RWQFRKK"/>
<feature type="compositionally biased region" description="Basic residues" evidence="1">
    <location>
        <begin position="8"/>
        <end position="24"/>
    </location>
</feature>
<evidence type="ECO:0000313" key="3">
    <source>
        <dbReference type="Proteomes" id="UP000242381"/>
    </source>
</evidence>
<evidence type="ECO:0000313" key="2">
    <source>
        <dbReference type="EMBL" id="ORE20412.1"/>
    </source>
</evidence>
<accession>A0A1X0S825</accession>
<organism evidence="2 3">
    <name type="scientific">Rhizopus microsporus</name>
    <dbReference type="NCBI Taxonomy" id="58291"/>
    <lineage>
        <taxon>Eukaryota</taxon>
        <taxon>Fungi</taxon>
        <taxon>Fungi incertae sedis</taxon>
        <taxon>Mucoromycota</taxon>
        <taxon>Mucoromycotina</taxon>
        <taxon>Mucoromycetes</taxon>
        <taxon>Mucorales</taxon>
        <taxon>Mucorineae</taxon>
        <taxon>Rhizopodaceae</taxon>
        <taxon>Rhizopus</taxon>
    </lineage>
</organism>
<evidence type="ECO:0000256" key="1">
    <source>
        <dbReference type="SAM" id="MobiDB-lite"/>
    </source>
</evidence>
<feature type="region of interest" description="Disordered" evidence="1">
    <location>
        <begin position="126"/>
        <end position="151"/>
    </location>
</feature>
<dbReference type="Proteomes" id="UP000242381">
    <property type="component" value="Unassembled WGS sequence"/>
</dbReference>
<name>A0A1X0S825_RHIZD</name>
<feature type="region of interest" description="Disordered" evidence="1">
    <location>
        <begin position="1"/>
        <end position="45"/>
    </location>
</feature>
<protein>
    <submittedName>
        <fullName evidence="2">Uncharacterized protein</fullName>
    </submittedName>
</protein>
<dbReference type="VEuPathDB" id="FungiDB:BCV72DRAFT_300853"/>
<proteinExistence type="predicted"/>
<feature type="compositionally biased region" description="Basic and acidic residues" evidence="1">
    <location>
        <begin position="32"/>
        <end position="45"/>
    </location>
</feature>
<sequence length="151" mass="18403">MNNERLPRWKFRKQKKLEKRRKRRQEAASNRVEPESTVDREEYERQKAQWEANEVKYKIIETAKKKAREKEEEARKIAQKKWEQTLLSLPLIPSTTTTTTTTTKKEFGLKKKNNHNQILKTFVRSNQEEQIPKRKTYRERFLEQKERQTNA</sequence>